<keyword evidence="2" id="KW-0732">Signal</keyword>
<evidence type="ECO:0000256" key="1">
    <source>
        <dbReference type="SAM" id="MobiDB-lite"/>
    </source>
</evidence>
<dbReference type="GO" id="GO:0048487">
    <property type="term" value="F:beta-tubulin binding"/>
    <property type="evidence" value="ECO:0007669"/>
    <property type="project" value="InterPro"/>
</dbReference>
<evidence type="ECO:0000313" key="3">
    <source>
        <dbReference type="EMBL" id="CAA9993823.1"/>
    </source>
</evidence>
<dbReference type="OrthoDB" id="10253476at2759"/>
<sequence length="229" mass="25528">MSDAWLGTALFILLSLSNGSVISIISLHAGLRNDISINSTDVSNWFLTPSVIGACIGVTGMEDISEVDAVGLGCSLERFNEWQEVYDIIDNLEPNDGQHEAKIANYEKDYYRFRFIVDQYKEQPHLLDPYLEEIVSKIIKIATASDVSDDKMHQAFNGTATVAQPVDDDAQSDTSEVDDQEVPQELDDIVEELTQGLRDEDITVRSTCAEQQRPLSKNISAARAHFRTE</sequence>
<reference evidence="3 4" key="1">
    <citation type="submission" date="2020-02" db="EMBL/GenBank/DDBJ databases">
        <authorList>
            <person name="Ferguson B K."/>
        </authorList>
    </citation>
    <scope>NUCLEOTIDE SEQUENCE [LARGE SCALE GENOMIC DNA]</scope>
</reference>
<feature type="signal peptide" evidence="2">
    <location>
        <begin position="1"/>
        <end position="19"/>
    </location>
</feature>
<gene>
    <name evidence="3" type="ORF">NTEN_LOCUS701</name>
</gene>
<dbReference type="Pfam" id="PF23579">
    <property type="entry name" value="ARM_TBCD"/>
    <property type="match status" value="1"/>
</dbReference>
<proteinExistence type="predicted"/>
<dbReference type="Proteomes" id="UP000479000">
    <property type="component" value="Unassembled WGS sequence"/>
</dbReference>
<dbReference type="GO" id="GO:0000226">
    <property type="term" value="P:microtubule cytoskeleton organization"/>
    <property type="evidence" value="ECO:0007669"/>
    <property type="project" value="TreeGrafter"/>
</dbReference>
<dbReference type="PANTHER" id="PTHR12658:SF0">
    <property type="entry name" value="TUBULIN-SPECIFIC CHAPERONE D"/>
    <property type="match status" value="1"/>
</dbReference>
<dbReference type="GO" id="GO:0016328">
    <property type="term" value="C:lateral plasma membrane"/>
    <property type="evidence" value="ECO:0007669"/>
    <property type="project" value="TreeGrafter"/>
</dbReference>
<feature type="chain" id="PRO_5026218190" evidence="2">
    <location>
        <begin position="20"/>
        <end position="229"/>
    </location>
</feature>
<accession>A0A6H5FUR9</accession>
<feature type="compositionally biased region" description="Polar residues" evidence="1">
    <location>
        <begin position="208"/>
        <end position="219"/>
    </location>
</feature>
<evidence type="ECO:0000313" key="4">
    <source>
        <dbReference type="Proteomes" id="UP000479000"/>
    </source>
</evidence>
<dbReference type="AlphaFoldDB" id="A0A6H5FUR9"/>
<protein>
    <submittedName>
        <fullName evidence="3">Uncharacterized protein</fullName>
    </submittedName>
</protein>
<dbReference type="GO" id="GO:0007021">
    <property type="term" value="P:tubulin complex assembly"/>
    <property type="evidence" value="ECO:0007669"/>
    <property type="project" value="InterPro"/>
</dbReference>
<name>A0A6H5FUR9_9HEMI</name>
<dbReference type="GO" id="GO:0034333">
    <property type="term" value="P:adherens junction assembly"/>
    <property type="evidence" value="ECO:0007669"/>
    <property type="project" value="TreeGrafter"/>
</dbReference>
<dbReference type="PANTHER" id="PTHR12658">
    <property type="entry name" value="BETA-TUBULIN COFACTOR D"/>
    <property type="match status" value="1"/>
</dbReference>
<dbReference type="EMBL" id="CADCXU010001254">
    <property type="protein sequence ID" value="CAA9993823.1"/>
    <property type="molecule type" value="Genomic_DNA"/>
</dbReference>
<keyword evidence="4" id="KW-1185">Reference proteome</keyword>
<dbReference type="InterPro" id="IPR033162">
    <property type="entry name" value="TBCD"/>
</dbReference>
<feature type="compositionally biased region" description="Acidic residues" evidence="1">
    <location>
        <begin position="166"/>
        <end position="182"/>
    </location>
</feature>
<feature type="region of interest" description="Disordered" evidence="1">
    <location>
        <begin position="159"/>
        <end position="182"/>
    </location>
</feature>
<organism evidence="3 4">
    <name type="scientific">Nesidiocoris tenuis</name>
    <dbReference type="NCBI Taxonomy" id="355587"/>
    <lineage>
        <taxon>Eukaryota</taxon>
        <taxon>Metazoa</taxon>
        <taxon>Ecdysozoa</taxon>
        <taxon>Arthropoda</taxon>
        <taxon>Hexapoda</taxon>
        <taxon>Insecta</taxon>
        <taxon>Pterygota</taxon>
        <taxon>Neoptera</taxon>
        <taxon>Paraneoptera</taxon>
        <taxon>Hemiptera</taxon>
        <taxon>Heteroptera</taxon>
        <taxon>Panheteroptera</taxon>
        <taxon>Cimicomorpha</taxon>
        <taxon>Miridae</taxon>
        <taxon>Dicyphina</taxon>
        <taxon>Nesidiocoris</taxon>
    </lineage>
</organism>
<dbReference type="GO" id="GO:0005096">
    <property type="term" value="F:GTPase activator activity"/>
    <property type="evidence" value="ECO:0007669"/>
    <property type="project" value="InterPro"/>
</dbReference>
<feature type="region of interest" description="Disordered" evidence="1">
    <location>
        <begin position="208"/>
        <end position="229"/>
    </location>
</feature>
<dbReference type="GO" id="GO:0007023">
    <property type="term" value="P:post-chaperonin tubulin folding pathway"/>
    <property type="evidence" value="ECO:0007669"/>
    <property type="project" value="InterPro"/>
</dbReference>
<dbReference type="GO" id="GO:0070830">
    <property type="term" value="P:bicellular tight junction assembly"/>
    <property type="evidence" value="ECO:0007669"/>
    <property type="project" value="TreeGrafter"/>
</dbReference>
<evidence type="ECO:0000256" key="2">
    <source>
        <dbReference type="SAM" id="SignalP"/>
    </source>
</evidence>